<sequence>MWSVFLLSLIAVASALQPLPPVQWTNLGSEHDGFDIATIDRNLYITNSFASDRDQNGLTLIPPSAIEFANTFRQDLEEITGESWNLHPVEVWPEGQTGIFLDRLDCSQDVLTYENGDPTEEGYKLQVQPGRVLILGSGARGMWWGTRTLLQQLLIAHNSPIPSGQVVDAPSYSTRGFLLDAGRKWYSPSYLKDLCTYASFFKLSEFQYHTSDNYPLSRGHNETWQDVFAQFSLRPESPELQGIVQRENETLSRADFEDLQQHCAQRGVTVIPEIEAPGHSLFITKWKPELALESKDLLNLTHPDTIPLVKSIWTEFLPWFQTKEVHIGADEYDATLADDYIDFVNDMAEFMDEQAGKTIRIWGTYEPSDTRNISKDVIIQHWQYGQSDPVELAEQGYEVINSEDWWAYMSLKNDHMPIFPAPYPDFFNNSRVLNFADREGWQWTPALFNPVNVTEQPNPRPVKGAILAAWNDNGPDATTQLESYYAIRNGIPVVAARAWAGNRGPIINVSALSDSLDLLTSKAVAQNLEREISHKSEDANELLSWTNPSENINRDKIYLGYGSKGMNYELTLNVSGPFTLWSNDSTLALSPDGNLTFVSDGWEYPLRSIEETDGFDESYPGRIWTNETSSTHEPVTVPLQSHITIRTDMIGGSRVWVNEGFAGRFEVLVFGGKNRLLSWSQMAFVAPLEWIEGGIQRLTVTMKFYNFLYLFTFLPYTDDTRASYFYAHNGSAPPVGWKQPESNSSASGGYVWGHYVAAATNATRHNYAVSGGACSNKVTPRTMSGLNMSFPSVLEYEIPAFLADTQYVDSQGNKFLDIPADETVYAIWIGTNDLGNYAFLTDSQVQGKVIPDYIECVYESLDRVYESGGRYFVLMNLAPLQLTPQYALLENGGAKTVSWWPDKPSNQTLISYRMWEQVVNVNEVFRYRTPFEVLVADRYPGAGVAVMDMYGLLSDIYYNPDDWFGDVGANVTGFVKHCNADGEDCVRLQDEENFMWFDELHPSQTTDKFIAEEFVKVVNGESEWATYW</sequence>
<dbReference type="Proteomes" id="UP000326289">
    <property type="component" value="Unassembled WGS sequence"/>
</dbReference>
<dbReference type="PANTHER" id="PTHR43678:SF1">
    <property type="entry name" value="BETA-N-ACETYLHEXOSAMINIDASE"/>
    <property type="match status" value="1"/>
</dbReference>
<evidence type="ECO:0000313" key="11">
    <source>
        <dbReference type="Proteomes" id="UP000326289"/>
    </source>
</evidence>
<evidence type="ECO:0000256" key="1">
    <source>
        <dbReference type="ARBA" id="ARBA00001231"/>
    </source>
</evidence>
<dbReference type="InterPro" id="IPR015883">
    <property type="entry name" value="Glyco_hydro_20_cat"/>
</dbReference>
<feature type="domain" description="Glycoside hydrolase family 20 catalytic" evidence="8">
    <location>
        <begin position="342"/>
        <end position="474"/>
    </location>
</feature>
<evidence type="ECO:0000256" key="4">
    <source>
        <dbReference type="ARBA" id="ARBA00022801"/>
    </source>
</evidence>
<protein>
    <recommendedName>
        <fullName evidence="3">beta-N-acetylhexosaminidase</fullName>
        <ecNumber evidence="3">3.2.1.52</ecNumber>
    </recommendedName>
</protein>
<dbReference type="Pfam" id="PF02838">
    <property type="entry name" value="Glyco_hydro_20b"/>
    <property type="match status" value="1"/>
</dbReference>
<dbReference type="SUPFAM" id="SSF55545">
    <property type="entry name" value="beta-N-acetylhexosaminidase-like domain"/>
    <property type="match status" value="1"/>
</dbReference>
<dbReference type="SUPFAM" id="SSF52266">
    <property type="entry name" value="SGNH hydrolase"/>
    <property type="match status" value="1"/>
</dbReference>
<evidence type="ECO:0000256" key="2">
    <source>
        <dbReference type="ARBA" id="ARBA00006285"/>
    </source>
</evidence>
<evidence type="ECO:0000259" key="9">
    <source>
        <dbReference type="Pfam" id="PF02838"/>
    </source>
</evidence>
<name>A0A5N6JE76_9EURO</name>
<evidence type="ECO:0000259" key="8">
    <source>
        <dbReference type="Pfam" id="PF00728"/>
    </source>
</evidence>
<evidence type="ECO:0000313" key="10">
    <source>
        <dbReference type="EMBL" id="KAB8276968.1"/>
    </source>
</evidence>
<dbReference type="Gene3D" id="3.40.50.1110">
    <property type="entry name" value="SGNH hydrolase"/>
    <property type="match status" value="1"/>
</dbReference>
<dbReference type="GO" id="GO:0016788">
    <property type="term" value="F:hydrolase activity, acting on ester bonds"/>
    <property type="evidence" value="ECO:0007669"/>
    <property type="project" value="InterPro"/>
</dbReference>
<feature type="active site" description="Proton donor" evidence="6">
    <location>
        <position position="331"/>
    </location>
</feature>
<dbReference type="InterPro" id="IPR052764">
    <property type="entry name" value="GH20_Enzymes"/>
</dbReference>
<keyword evidence="11" id="KW-1185">Reference proteome</keyword>
<dbReference type="InterPro" id="IPR029018">
    <property type="entry name" value="Hex-like_dom2"/>
</dbReference>
<dbReference type="EC" id="3.2.1.52" evidence="3"/>
<dbReference type="Gene3D" id="3.20.20.80">
    <property type="entry name" value="Glycosidases"/>
    <property type="match status" value="1"/>
</dbReference>
<feature type="domain" description="Beta-hexosaminidase bacterial type N-terminal" evidence="9">
    <location>
        <begin position="68"/>
        <end position="169"/>
    </location>
</feature>
<dbReference type="GO" id="GO:0004563">
    <property type="term" value="F:beta-N-acetylhexosaminidase activity"/>
    <property type="evidence" value="ECO:0007669"/>
    <property type="project" value="UniProtKB-EC"/>
</dbReference>
<proteinExistence type="inferred from homology"/>
<evidence type="ECO:0000256" key="5">
    <source>
        <dbReference type="ARBA" id="ARBA00023295"/>
    </source>
</evidence>
<dbReference type="InterPro" id="IPR015882">
    <property type="entry name" value="HEX_bac_N"/>
</dbReference>
<feature type="domain" description="Glycoside hydrolase family 20 catalytic" evidence="8">
    <location>
        <begin position="172"/>
        <end position="333"/>
    </location>
</feature>
<dbReference type="CDD" id="cd06564">
    <property type="entry name" value="GH20_DspB_LnbB-like"/>
    <property type="match status" value="1"/>
</dbReference>
<dbReference type="InterPro" id="IPR025705">
    <property type="entry name" value="Beta_hexosaminidase_sua/sub"/>
</dbReference>
<dbReference type="Pfam" id="PF00728">
    <property type="entry name" value="Glyco_hydro_20"/>
    <property type="match status" value="2"/>
</dbReference>
<comment type="catalytic activity">
    <reaction evidence="1">
        <text>Hydrolysis of terminal non-reducing N-acetyl-D-hexosamine residues in N-acetyl-beta-D-hexosaminides.</text>
        <dbReference type="EC" id="3.2.1.52"/>
    </reaction>
</comment>
<keyword evidence="4 10" id="KW-0378">Hydrolase</keyword>
<organism evidence="10 11">
    <name type="scientific">Aspergillus minisclerotigenes</name>
    <dbReference type="NCBI Taxonomy" id="656917"/>
    <lineage>
        <taxon>Eukaryota</taxon>
        <taxon>Fungi</taxon>
        <taxon>Dikarya</taxon>
        <taxon>Ascomycota</taxon>
        <taxon>Pezizomycotina</taxon>
        <taxon>Eurotiomycetes</taxon>
        <taxon>Eurotiomycetidae</taxon>
        <taxon>Eurotiales</taxon>
        <taxon>Aspergillaceae</taxon>
        <taxon>Aspergillus</taxon>
        <taxon>Aspergillus subgen. Circumdati</taxon>
    </lineage>
</organism>
<reference evidence="10 11" key="1">
    <citation type="submission" date="2019-04" db="EMBL/GenBank/DDBJ databases">
        <title>Fungal friends and foes A comparative genomics study of 23 Aspergillus species from section Flavi.</title>
        <authorList>
            <consortium name="DOE Joint Genome Institute"/>
            <person name="Kjaerbolling I."/>
            <person name="Vesth T.C."/>
            <person name="Frisvad J.C."/>
            <person name="Nybo J.L."/>
            <person name="Theobald S."/>
            <person name="Kildgaard S."/>
            <person name="Petersen T.I."/>
            <person name="Kuo A."/>
            <person name="Sato A."/>
            <person name="Lyhne E.K."/>
            <person name="Kogle M.E."/>
            <person name="Wiebenga A."/>
            <person name="Kun R.S."/>
            <person name="Lubbers R.J."/>
            <person name="Makela M.R."/>
            <person name="Barry K."/>
            <person name="Chovatia M."/>
            <person name="Clum A."/>
            <person name="Daum C."/>
            <person name="Haridas S."/>
            <person name="He G."/>
            <person name="LaButti K."/>
            <person name="Lipzen A."/>
            <person name="Mondo S."/>
            <person name="Pangilinan J."/>
            <person name="Riley R."/>
            <person name="Salamov A."/>
            <person name="Simmons B.A."/>
            <person name="Magnuson J.K."/>
            <person name="Henrissat B."/>
            <person name="Mortensen U.H."/>
            <person name="Larsen T.O."/>
            <person name="De vries R.P."/>
            <person name="Grigoriev I.V."/>
            <person name="Machida M."/>
            <person name="Baker S.E."/>
            <person name="Andersen M.R."/>
        </authorList>
    </citation>
    <scope>NUCLEOTIDE SEQUENCE [LARGE SCALE GENOMIC DNA]</scope>
    <source>
        <strain evidence="10 11">CBS 117635</strain>
    </source>
</reference>
<accession>A0A5N6JE76</accession>
<gene>
    <name evidence="10" type="ORF">BDV30DRAFT_223940</name>
</gene>
<dbReference type="Gene3D" id="3.30.379.10">
    <property type="entry name" value="Chitobiase/beta-hexosaminidase domain 2-like"/>
    <property type="match status" value="1"/>
</dbReference>
<comment type="similarity">
    <text evidence="2">Belongs to the glycosyl hydrolase 20 family.</text>
</comment>
<dbReference type="EMBL" id="ML732774">
    <property type="protein sequence ID" value="KAB8276968.1"/>
    <property type="molecule type" value="Genomic_DNA"/>
</dbReference>
<evidence type="ECO:0000256" key="3">
    <source>
        <dbReference type="ARBA" id="ARBA00012663"/>
    </source>
</evidence>
<dbReference type="InterPro" id="IPR001087">
    <property type="entry name" value="GDSL"/>
</dbReference>
<feature type="signal peptide" evidence="7">
    <location>
        <begin position="1"/>
        <end position="15"/>
    </location>
</feature>
<dbReference type="PRINTS" id="PR00738">
    <property type="entry name" value="GLHYDRLASE20"/>
</dbReference>
<dbReference type="AlphaFoldDB" id="A0A5N6JE76"/>
<dbReference type="PANTHER" id="PTHR43678">
    <property type="entry name" value="PUTATIVE (AFU_ORTHOLOGUE AFUA_2G00640)-RELATED"/>
    <property type="match status" value="1"/>
</dbReference>
<keyword evidence="7" id="KW-0732">Signal</keyword>
<dbReference type="Pfam" id="PF00657">
    <property type="entry name" value="Lipase_GDSL"/>
    <property type="match status" value="1"/>
</dbReference>
<evidence type="ECO:0000256" key="6">
    <source>
        <dbReference type="PIRSR" id="PIRSR625705-1"/>
    </source>
</evidence>
<dbReference type="InterPro" id="IPR036514">
    <property type="entry name" value="SGNH_hydro_sf"/>
</dbReference>
<evidence type="ECO:0000256" key="7">
    <source>
        <dbReference type="SAM" id="SignalP"/>
    </source>
</evidence>
<keyword evidence="5" id="KW-0326">Glycosidase</keyword>
<dbReference type="GO" id="GO:0005975">
    <property type="term" value="P:carbohydrate metabolic process"/>
    <property type="evidence" value="ECO:0007669"/>
    <property type="project" value="InterPro"/>
</dbReference>
<dbReference type="SUPFAM" id="SSF51445">
    <property type="entry name" value="(Trans)glycosidases"/>
    <property type="match status" value="1"/>
</dbReference>
<dbReference type="InterPro" id="IPR017853">
    <property type="entry name" value="GH"/>
</dbReference>
<feature type="chain" id="PRO_5024982852" description="beta-N-acetylhexosaminidase" evidence="7">
    <location>
        <begin position="16"/>
        <end position="1028"/>
    </location>
</feature>